<dbReference type="PIRSF" id="PIRSF030561">
    <property type="entry name" value="UCP030561"/>
    <property type="match status" value="1"/>
</dbReference>
<feature type="chain" id="PRO_5012167503" description="SnoaL-like domain-containing protein" evidence="1">
    <location>
        <begin position="20"/>
        <end position="135"/>
    </location>
</feature>
<dbReference type="Pfam" id="PF12680">
    <property type="entry name" value="SnoaL_2"/>
    <property type="match status" value="1"/>
</dbReference>
<name>A0A1W2H6M7_9BACT</name>
<evidence type="ECO:0000256" key="1">
    <source>
        <dbReference type="SAM" id="SignalP"/>
    </source>
</evidence>
<dbReference type="Gene3D" id="3.10.450.50">
    <property type="match status" value="1"/>
</dbReference>
<evidence type="ECO:0000259" key="2">
    <source>
        <dbReference type="Pfam" id="PF12680"/>
    </source>
</evidence>
<reference evidence="4" key="1">
    <citation type="submission" date="2017-04" db="EMBL/GenBank/DDBJ databases">
        <authorList>
            <person name="Varghese N."/>
            <person name="Submissions S."/>
        </authorList>
    </citation>
    <scope>NUCLEOTIDE SEQUENCE [LARGE SCALE GENOMIC DNA]</scope>
    <source>
        <strain evidence="4">DSM 16537</strain>
    </source>
</reference>
<accession>A0A1W2H6M7</accession>
<gene>
    <name evidence="3" type="ORF">SAMN00777080_3219</name>
</gene>
<protein>
    <recommendedName>
        <fullName evidence="2">SnoaL-like domain-containing protein</fullName>
    </recommendedName>
</protein>
<organism evidence="3 4">
    <name type="scientific">Aquiflexum balticum DSM 16537</name>
    <dbReference type="NCBI Taxonomy" id="758820"/>
    <lineage>
        <taxon>Bacteria</taxon>
        <taxon>Pseudomonadati</taxon>
        <taxon>Bacteroidota</taxon>
        <taxon>Cytophagia</taxon>
        <taxon>Cytophagales</taxon>
        <taxon>Cyclobacteriaceae</taxon>
        <taxon>Aquiflexum</taxon>
    </lineage>
</organism>
<dbReference type="AlphaFoldDB" id="A0A1W2H6M7"/>
<feature type="signal peptide" evidence="1">
    <location>
        <begin position="1"/>
        <end position="19"/>
    </location>
</feature>
<evidence type="ECO:0000313" key="4">
    <source>
        <dbReference type="Proteomes" id="UP000192333"/>
    </source>
</evidence>
<dbReference type="EMBL" id="LT838813">
    <property type="protein sequence ID" value="SMD44595.1"/>
    <property type="molecule type" value="Genomic_DNA"/>
</dbReference>
<dbReference type="InterPro" id="IPR008317">
    <property type="entry name" value="UCP030561"/>
</dbReference>
<keyword evidence="4" id="KW-1185">Reference proteome</keyword>
<dbReference type="Proteomes" id="UP000192333">
    <property type="component" value="Chromosome I"/>
</dbReference>
<evidence type="ECO:0000313" key="3">
    <source>
        <dbReference type="EMBL" id="SMD44595.1"/>
    </source>
</evidence>
<proteinExistence type="predicted"/>
<sequence>MFKFASVFLLFFLCMNAFGQENMEKIAEKLAQEQLDAYNNRDIEAFVLPYAENVKVFNFPAELLYEGRDKMYDLYGRMFVRTPDLHCKLVNRIVMGNTVIDHEEVTRQKGEPPMKALAIYKIKDGKIAEVYFVRE</sequence>
<dbReference type="InterPro" id="IPR032710">
    <property type="entry name" value="NTF2-like_dom_sf"/>
</dbReference>
<feature type="domain" description="SnoaL-like" evidence="2">
    <location>
        <begin position="32"/>
        <end position="130"/>
    </location>
</feature>
<keyword evidence="1" id="KW-0732">Signal</keyword>
<dbReference type="InterPro" id="IPR037401">
    <property type="entry name" value="SnoaL-like"/>
</dbReference>
<dbReference type="SUPFAM" id="SSF54427">
    <property type="entry name" value="NTF2-like"/>
    <property type="match status" value="1"/>
</dbReference>
<dbReference type="STRING" id="758820.SAMN00777080_3219"/>